<gene>
    <name evidence="3" type="ORF">DFJ65_0901</name>
</gene>
<dbReference type="AlphaFoldDB" id="A0A3D9UKS9"/>
<dbReference type="InterPro" id="IPR036165">
    <property type="entry name" value="YefM-like_sf"/>
</dbReference>
<evidence type="ECO:0000313" key="4">
    <source>
        <dbReference type="Proteomes" id="UP000256253"/>
    </source>
</evidence>
<dbReference type="Gene3D" id="3.40.1620.10">
    <property type="entry name" value="YefM-like domain"/>
    <property type="match status" value="1"/>
</dbReference>
<dbReference type="EMBL" id="QTUA01000001">
    <property type="protein sequence ID" value="REF29917.1"/>
    <property type="molecule type" value="Genomic_DNA"/>
</dbReference>
<dbReference type="InterPro" id="IPR006442">
    <property type="entry name" value="Antitoxin_Phd/YefM"/>
</dbReference>
<evidence type="ECO:0000256" key="2">
    <source>
        <dbReference type="RuleBase" id="RU362080"/>
    </source>
</evidence>
<proteinExistence type="inferred from homology"/>
<protein>
    <recommendedName>
        <fullName evidence="2">Antitoxin</fullName>
    </recommendedName>
</protein>
<dbReference type="SUPFAM" id="SSF143120">
    <property type="entry name" value="YefM-like"/>
    <property type="match status" value="1"/>
</dbReference>
<evidence type="ECO:0000313" key="3">
    <source>
        <dbReference type="EMBL" id="REF29917.1"/>
    </source>
</evidence>
<dbReference type="NCBIfam" id="TIGR01552">
    <property type="entry name" value="phd_fam"/>
    <property type="match status" value="1"/>
</dbReference>
<sequence length="92" mass="10292">MCYAELHLLSMRTISQRELRNDNAAVVRGVADGESYIITRHGVPVARLVPVGSHSDLRIDRPAKKRVKYADRKRVIGPTPSGEVLDDLRGDR</sequence>
<reference evidence="3 4" key="1">
    <citation type="submission" date="2018-08" db="EMBL/GenBank/DDBJ databases">
        <title>Sequencing the genomes of 1000 actinobacteria strains.</title>
        <authorList>
            <person name="Klenk H.-P."/>
        </authorList>
    </citation>
    <scope>NUCLEOTIDE SEQUENCE [LARGE SCALE GENOMIC DNA]</scope>
    <source>
        <strain evidence="3 4">DSM 22967</strain>
    </source>
</reference>
<accession>A0A3D9UKS9</accession>
<name>A0A3D9UKS9_9MICO</name>
<evidence type="ECO:0000256" key="1">
    <source>
        <dbReference type="ARBA" id="ARBA00009981"/>
    </source>
</evidence>
<dbReference type="Pfam" id="PF02604">
    <property type="entry name" value="PhdYeFM_antitox"/>
    <property type="match status" value="1"/>
</dbReference>
<organism evidence="3 4">
    <name type="scientific">Calidifontibacter indicus</name>
    <dbReference type="NCBI Taxonomy" id="419650"/>
    <lineage>
        <taxon>Bacteria</taxon>
        <taxon>Bacillati</taxon>
        <taxon>Actinomycetota</taxon>
        <taxon>Actinomycetes</taxon>
        <taxon>Micrococcales</taxon>
        <taxon>Dermacoccaceae</taxon>
        <taxon>Calidifontibacter</taxon>
    </lineage>
</organism>
<keyword evidence="4" id="KW-1185">Reference proteome</keyword>
<comment type="function">
    <text evidence="2">Antitoxin component of a type II toxin-antitoxin (TA) system.</text>
</comment>
<comment type="caution">
    <text evidence="3">The sequence shown here is derived from an EMBL/GenBank/DDBJ whole genome shotgun (WGS) entry which is preliminary data.</text>
</comment>
<dbReference type="Proteomes" id="UP000256253">
    <property type="component" value="Unassembled WGS sequence"/>
</dbReference>
<comment type="similarity">
    <text evidence="1 2">Belongs to the phD/YefM antitoxin family.</text>
</comment>